<dbReference type="OMA" id="CTITDDY"/>
<keyword evidence="7" id="KW-1185">Reference proteome</keyword>
<evidence type="ECO:0000313" key="6">
    <source>
        <dbReference type="EMBL" id="KHN89140.1"/>
    </source>
</evidence>
<keyword evidence="3" id="KW-0964">Secreted</keyword>
<dbReference type="GO" id="GO:0005576">
    <property type="term" value="C:extracellular region"/>
    <property type="evidence" value="ECO:0007669"/>
    <property type="project" value="UniProtKB-SubCell"/>
</dbReference>
<comment type="caution">
    <text evidence="6">The sequence shown here is derived from an EMBL/GenBank/DDBJ whole genome shotgun (WGS) entry which is preliminary data.</text>
</comment>
<dbReference type="Gene3D" id="2.60.40.3330">
    <property type="match status" value="1"/>
</dbReference>
<evidence type="ECO:0000256" key="2">
    <source>
        <dbReference type="ARBA" id="ARBA00010112"/>
    </source>
</evidence>
<dbReference type="InterPro" id="IPR001534">
    <property type="entry name" value="Transthyretin-like"/>
</dbReference>
<comment type="similarity">
    <text evidence="2">Belongs to the nematode transthyretin-like family.</text>
</comment>
<dbReference type="PANTHER" id="PTHR21700">
    <property type="entry name" value="TRANSTHYRETIN-LIKE FAMILY PROTEIN-RELATED"/>
    <property type="match status" value="1"/>
</dbReference>
<name>A0A0B2W789_TOXCA</name>
<dbReference type="InterPro" id="IPR038479">
    <property type="entry name" value="Transthyretin-like_sf"/>
</dbReference>
<keyword evidence="4 5" id="KW-0732">Signal</keyword>
<evidence type="ECO:0000256" key="5">
    <source>
        <dbReference type="SAM" id="SignalP"/>
    </source>
</evidence>
<feature type="signal peptide" evidence="5">
    <location>
        <begin position="1"/>
        <end position="20"/>
    </location>
</feature>
<protein>
    <submittedName>
        <fullName evidence="6">Transthyretin-like protein 15</fullName>
    </submittedName>
</protein>
<reference evidence="6 7" key="1">
    <citation type="submission" date="2014-11" db="EMBL/GenBank/DDBJ databases">
        <title>Genetic blueprint of the zoonotic pathogen Toxocara canis.</title>
        <authorList>
            <person name="Zhu X.-Q."/>
            <person name="Korhonen P.K."/>
            <person name="Cai H."/>
            <person name="Young N.D."/>
            <person name="Nejsum P."/>
            <person name="von Samson-Himmelstjerna G."/>
            <person name="Boag P.R."/>
            <person name="Tan P."/>
            <person name="Li Q."/>
            <person name="Min J."/>
            <person name="Yang Y."/>
            <person name="Wang X."/>
            <person name="Fang X."/>
            <person name="Hall R.S."/>
            <person name="Hofmann A."/>
            <person name="Sternberg P.W."/>
            <person name="Jex A.R."/>
            <person name="Gasser R.B."/>
        </authorList>
    </citation>
    <scope>NUCLEOTIDE SEQUENCE [LARGE SCALE GENOMIC DNA]</scope>
    <source>
        <strain evidence="6">PN_DK_2014</strain>
    </source>
</reference>
<dbReference type="Pfam" id="PF01060">
    <property type="entry name" value="TTR-52"/>
    <property type="match status" value="1"/>
</dbReference>
<dbReference type="GO" id="GO:0009986">
    <property type="term" value="C:cell surface"/>
    <property type="evidence" value="ECO:0007669"/>
    <property type="project" value="InterPro"/>
</dbReference>
<evidence type="ECO:0000256" key="1">
    <source>
        <dbReference type="ARBA" id="ARBA00004613"/>
    </source>
</evidence>
<proteinExistence type="inferred from homology"/>
<dbReference type="AlphaFoldDB" id="A0A0B2W789"/>
<dbReference type="EMBL" id="JPKZ01000025">
    <property type="protein sequence ID" value="KHN89140.1"/>
    <property type="molecule type" value="Genomic_DNA"/>
</dbReference>
<dbReference type="Proteomes" id="UP000031036">
    <property type="component" value="Unassembled WGS sequence"/>
</dbReference>
<organism evidence="6 7">
    <name type="scientific">Toxocara canis</name>
    <name type="common">Canine roundworm</name>
    <dbReference type="NCBI Taxonomy" id="6265"/>
    <lineage>
        <taxon>Eukaryota</taxon>
        <taxon>Metazoa</taxon>
        <taxon>Ecdysozoa</taxon>
        <taxon>Nematoda</taxon>
        <taxon>Chromadorea</taxon>
        <taxon>Rhabditida</taxon>
        <taxon>Spirurina</taxon>
        <taxon>Ascaridomorpha</taxon>
        <taxon>Ascaridoidea</taxon>
        <taxon>Toxocaridae</taxon>
        <taxon>Toxocara</taxon>
    </lineage>
</organism>
<dbReference type="PANTHER" id="PTHR21700:SF30">
    <property type="entry name" value="TRANSTHYRETIN-LIKE FAMILY PROTEIN"/>
    <property type="match status" value="1"/>
</dbReference>
<evidence type="ECO:0000256" key="4">
    <source>
        <dbReference type="ARBA" id="ARBA00022729"/>
    </source>
</evidence>
<feature type="chain" id="PRO_5002077995" evidence="5">
    <location>
        <begin position="21"/>
        <end position="134"/>
    </location>
</feature>
<sequence>MLAKSFVWLSAIMMLDGICGKMQYVTVNGQIGCNDKSVSKAKIELKEHDAIGVDDTLNSTSSDSSGRFHLFGQENELLAIEPYVRIIHNCDGGKINPKCTITDDYEIPKDYLGKAYEMGIISLNIASRNRKKKC</sequence>
<evidence type="ECO:0000313" key="7">
    <source>
        <dbReference type="Proteomes" id="UP000031036"/>
    </source>
</evidence>
<accession>A0A0B2W789</accession>
<dbReference type="OrthoDB" id="5864536at2759"/>
<gene>
    <name evidence="6" type="primary">ttr-15</name>
    <name evidence="6" type="ORF">Tcan_03555</name>
</gene>
<comment type="subcellular location">
    <subcellularLocation>
        <location evidence="1">Secreted</location>
    </subcellularLocation>
</comment>
<evidence type="ECO:0000256" key="3">
    <source>
        <dbReference type="ARBA" id="ARBA00022525"/>
    </source>
</evidence>